<keyword evidence="5" id="KW-0963">Cytoplasm</keyword>
<keyword evidence="7" id="KW-0943">RNA-mediated gene silencing</keyword>
<comment type="subcellular location">
    <subcellularLocation>
        <location evidence="2">Cytoplasm</location>
    </subcellularLocation>
    <subcellularLocation>
        <location evidence="1">Nucleus</location>
    </subcellularLocation>
</comment>
<evidence type="ECO:0000313" key="11">
    <source>
        <dbReference type="Proteomes" id="UP001153620"/>
    </source>
</evidence>
<dbReference type="AlphaFoldDB" id="A0A9N9WQ90"/>
<proteinExistence type="inferred from homology"/>
<evidence type="ECO:0000256" key="5">
    <source>
        <dbReference type="ARBA" id="ARBA00022490"/>
    </source>
</evidence>
<reference evidence="10" key="2">
    <citation type="submission" date="2022-10" db="EMBL/GenBank/DDBJ databases">
        <authorList>
            <consortium name="ENA_rothamsted_submissions"/>
            <consortium name="culmorum"/>
            <person name="King R."/>
        </authorList>
    </citation>
    <scope>NUCLEOTIDE SEQUENCE</scope>
</reference>
<evidence type="ECO:0000256" key="6">
    <source>
        <dbReference type="ARBA" id="ARBA00023015"/>
    </source>
</evidence>
<dbReference type="Pfam" id="PF10155">
    <property type="entry name" value="CNOT11"/>
    <property type="match status" value="1"/>
</dbReference>
<keyword evidence="6" id="KW-0805">Transcription regulation</keyword>
<organism evidence="10 11">
    <name type="scientific">Chironomus riparius</name>
    <dbReference type="NCBI Taxonomy" id="315576"/>
    <lineage>
        <taxon>Eukaryota</taxon>
        <taxon>Metazoa</taxon>
        <taxon>Ecdysozoa</taxon>
        <taxon>Arthropoda</taxon>
        <taxon>Hexapoda</taxon>
        <taxon>Insecta</taxon>
        <taxon>Pterygota</taxon>
        <taxon>Neoptera</taxon>
        <taxon>Endopterygota</taxon>
        <taxon>Diptera</taxon>
        <taxon>Nematocera</taxon>
        <taxon>Chironomoidea</taxon>
        <taxon>Chironomidae</taxon>
        <taxon>Chironominae</taxon>
        <taxon>Chironomus</taxon>
    </lineage>
</organism>
<evidence type="ECO:0000256" key="8">
    <source>
        <dbReference type="ARBA" id="ARBA00023163"/>
    </source>
</evidence>
<dbReference type="GO" id="GO:0005634">
    <property type="term" value="C:nucleus"/>
    <property type="evidence" value="ECO:0007669"/>
    <property type="project" value="UniProtKB-SubCell"/>
</dbReference>
<dbReference type="EMBL" id="OU895878">
    <property type="protein sequence ID" value="CAG9804659.1"/>
    <property type="molecule type" value="Genomic_DNA"/>
</dbReference>
<dbReference type="GO" id="GO:0030014">
    <property type="term" value="C:CCR4-NOT complex"/>
    <property type="evidence" value="ECO:0007669"/>
    <property type="project" value="InterPro"/>
</dbReference>
<dbReference type="GO" id="GO:0005737">
    <property type="term" value="C:cytoplasm"/>
    <property type="evidence" value="ECO:0007669"/>
    <property type="project" value="UniProtKB-SubCell"/>
</dbReference>
<sequence>MPLKNSFDLPKFFTLSPPLSYFEDETVWLNLTNSVEFKPIYYNEAFPEKYSMEDIKKIATEAFKQTIRIHDQKVLLDVLEKDPDMIHKIGIKPSNISNIIEFNPSFAHNVLAILLKSTVSTDYLSAIIKTALNMSLNSLEVVNRLASSMELPTEFLHLYILNCIEACEKMTDERFQKRSVRILCVFLQSLVRKKKIDINDISIEIESFCITFSKIKEATELYKICKTF</sequence>
<keyword evidence="8" id="KW-0804">Transcription</keyword>
<evidence type="ECO:0000256" key="4">
    <source>
        <dbReference type="ARBA" id="ARBA00014872"/>
    </source>
</evidence>
<dbReference type="Proteomes" id="UP001153620">
    <property type="component" value="Chromosome 2"/>
</dbReference>
<protein>
    <recommendedName>
        <fullName evidence="4">CCR4-NOT transcription complex subunit 11</fullName>
    </recommendedName>
</protein>
<evidence type="ECO:0000256" key="7">
    <source>
        <dbReference type="ARBA" id="ARBA00023158"/>
    </source>
</evidence>
<evidence type="ECO:0000256" key="2">
    <source>
        <dbReference type="ARBA" id="ARBA00004496"/>
    </source>
</evidence>
<dbReference type="OrthoDB" id="10265389at2759"/>
<keyword evidence="11" id="KW-1185">Reference proteome</keyword>
<dbReference type="PANTHER" id="PTHR15975:SF0">
    <property type="entry name" value="CCR4-NOT TRANSCRIPTION COMPLEX SUBUNIT 11"/>
    <property type="match status" value="1"/>
</dbReference>
<evidence type="ECO:0000256" key="9">
    <source>
        <dbReference type="ARBA" id="ARBA00023242"/>
    </source>
</evidence>
<evidence type="ECO:0000256" key="1">
    <source>
        <dbReference type="ARBA" id="ARBA00004123"/>
    </source>
</evidence>
<dbReference type="PANTHER" id="PTHR15975">
    <property type="entry name" value="CCR4-NOT TRANSCRIPTION COMPLEX SUBUNIT 11"/>
    <property type="match status" value="1"/>
</dbReference>
<dbReference type="GO" id="GO:0031047">
    <property type="term" value="P:regulatory ncRNA-mediated gene silencing"/>
    <property type="evidence" value="ECO:0007669"/>
    <property type="project" value="UniProtKB-KW"/>
</dbReference>
<accession>A0A9N9WQ90</accession>
<name>A0A9N9WQ90_9DIPT</name>
<keyword evidence="9" id="KW-0539">Nucleus</keyword>
<evidence type="ECO:0000313" key="10">
    <source>
        <dbReference type="EMBL" id="CAG9804659.1"/>
    </source>
</evidence>
<evidence type="ECO:0000256" key="3">
    <source>
        <dbReference type="ARBA" id="ARBA00008030"/>
    </source>
</evidence>
<reference evidence="10" key="1">
    <citation type="submission" date="2022-01" db="EMBL/GenBank/DDBJ databases">
        <authorList>
            <person name="King R."/>
        </authorList>
    </citation>
    <scope>NUCLEOTIDE SEQUENCE</scope>
</reference>
<dbReference type="InterPro" id="IPR019312">
    <property type="entry name" value="CNOT11"/>
</dbReference>
<comment type="similarity">
    <text evidence="3">Belongs to the CNOT11 family.</text>
</comment>
<gene>
    <name evidence="10" type="ORF">CHIRRI_LOCUS7541</name>
</gene>